<dbReference type="EMBL" id="CP009288">
    <property type="protein sequence ID" value="AIQ12903.1"/>
    <property type="molecule type" value="Genomic_DNA"/>
</dbReference>
<dbReference type="InterPro" id="IPR017871">
    <property type="entry name" value="ABC_transporter-like_CS"/>
</dbReference>
<dbReference type="PROSITE" id="PS00211">
    <property type="entry name" value="ABC_TRANSPORTER_1"/>
    <property type="match status" value="1"/>
</dbReference>
<evidence type="ECO:0000256" key="1">
    <source>
        <dbReference type="ARBA" id="ARBA00022448"/>
    </source>
</evidence>
<dbReference type="SMART" id="SM00382">
    <property type="entry name" value="AAA"/>
    <property type="match status" value="1"/>
</dbReference>
<dbReference type="InterPro" id="IPR003439">
    <property type="entry name" value="ABC_transporter-like_ATP-bd"/>
</dbReference>
<dbReference type="PANTHER" id="PTHR42711:SF4">
    <property type="entry name" value="ABC TRANSPORTER RELATED"/>
    <property type="match status" value="1"/>
</dbReference>
<evidence type="ECO:0000256" key="2">
    <source>
        <dbReference type="ARBA" id="ARBA00022741"/>
    </source>
</evidence>
<dbReference type="Pfam" id="PF00005">
    <property type="entry name" value="ABC_tran"/>
    <property type="match status" value="1"/>
</dbReference>
<feature type="domain" description="ABC transporter" evidence="4">
    <location>
        <begin position="28"/>
        <end position="261"/>
    </location>
</feature>
<dbReference type="OrthoDB" id="9804819at2"/>
<evidence type="ECO:0000313" key="6">
    <source>
        <dbReference type="Proteomes" id="UP000029409"/>
    </source>
</evidence>
<dbReference type="eggNOG" id="COG4586">
    <property type="taxonomic scope" value="Bacteria"/>
</dbReference>
<evidence type="ECO:0000313" key="5">
    <source>
        <dbReference type="EMBL" id="AIQ12903.1"/>
    </source>
</evidence>
<dbReference type="SUPFAM" id="SSF52540">
    <property type="entry name" value="P-loop containing nucleoside triphosphate hydrolases"/>
    <property type="match status" value="1"/>
</dbReference>
<dbReference type="RefSeq" id="WP_042206721.1">
    <property type="nucleotide sequence ID" value="NZ_CP009288.1"/>
</dbReference>
<dbReference type="InterPro" id="IPR027417">
    <property type="entry name" value="P-loop_NTPase"/>
</dbReference>
<dbReference type="GO" id="GO:0016887">
    <property type="term" value="F:ATP hydrolysis activity"/>
    <property type="evidence" value="ECO:0007669"/>
    <property type="project" value="InterPro"/>
</dbReference>
<dbReference type="STRING" id="44251.PDUR_14000"/>
<sequence length="331" mass="37911">MRLLEEAIKVEQLAKSFTYYTKEVGVMNSLKNLIHRKTLTKQAVKDITFSIGKGEMVAFLGPNGAGKTTTLKMLSGILHPTDGSLSVLGFKPYERKKEFKKRFAIVMGQKSQLWPDLPASESILLNRYIYQVEEQTYKRTLDELVELLDVKHVLNVQVRRLSLGERMKMELIAALIHKPELLFLDEPTIGLDVVTQKRVREFLAHYNEYYKTTIILTSHYMKDVEDLCKRTLIINDGRLVFDGNLNQVHGAVNETKIVKLKFSQSVEASRLEPFGAVRQTDEFAATLEIAKEQINPVSRELLDLFPIEDITIEEKPIEEVIVSLYNRTQPV</sequence>
<keyword evidence="6" id="KW-1185">Reference proteome</keyword>
<dbReference type="GO" id="GO:0005524">
    <property type="term" value="F:ATP binding"/>
    <property type="evidence" value="ECO:0007669"/>
    <property type="project" value="UniProtKB-KW"/>
</dbReference>
<name>A0A089HRF3_PAEDU</name>
<dbReference type="AlphaFoldDB" id="A0A089HRF3"/>
<gene>
    <name evidence="5" type="ORF">PDUR_14000</name>
</gene>
<keyword evidence="3 5" id="KW-0067">ATP-binding</keyword>
<dbReference type="PROSITE" id="PS50893">
    <property type="entry name" value="ABC_TRANSPORTER_2"/>
    <property type="match status" value="1"/>
</dbReference>
<evidence type="ECO:0000259" key="4">
    <source>
        <dbReference type="PROSITE" id="PS50893"/>
    </source>
</evidence>
<accession>A0A089HRF3</accession>
<evidence type="ECO:0000256" key="3">
    <source>
        <dbReference type="ARBA" id="ARBA00022840"/>
    </source>
</evidence>
<keyword evidence="2" id="KW-0547">Nucleotide-binding</keyword>
<keyword evidence="1" id="KW-0813">Transport</keyword>
<reference evidence="5 6" key="1">
    <citation type="submission" date="2014-08" db="EMBL/GenBank/DDBJ databases">
        <title>Comparative genomics of the Paenibacillus odorifer group.</title>
        <authorList>
            <person name="den Bakker H.C."/>
            <person name="Tsai Y.-C."/>
            <person name="Martin N."/>
            <person name="Korlach J."/>
            <person name="Wiedmann M."/>
        </authorList>
    </citation>
    <scope>NUCLEOTIDE SEQUENCE [LARGE SCALE GENOMIC DNA]</scope>
    <source>
        <strain evidence="5 6">DSM 1735</strain>
    </source>
</reference>
<proteinExistence type="predicted"/>
<dbReference type="InterPro" id="IPR050763">
    <property type="entry name" value="ABC_transporter_ATP-binding"/>
</dbReference>
<organism evidence="5 6">
    <name type="scientific">Paenibacillus durus</name>
    <name type="common">Paenibacillus azotofixans</name>
    <dbReference type="NCBI Taxonomy" id="44251"/>
    <lineage>
        <taxon>Bacteria</taxon>
        <taxon>Bacillati</taxon>
        <taxon>Bacillota</taxon>
        <taxon>Bacilli</taxon>
        <taxon>Bacillales</taxon>
        <taxon>Paenibacillaceae</taxon>
        <taxon>Paenibacillus</taxon>
    </lineage>
</organism>
<dbReference type="Proteomes" id="UP000029409">
    <property type="component" value="Chromosome"/>
</dbReference>
<dbReference type="InterPro" id="IPR003593">
    <property type="entry name" value="AAA+_ATPase"/>
</dbReference>
<dbReference type="PANTHER" id="PTHR42711">
    <property type="entry name" value="ABC TRANSPORTER ATP-BINDING PROTEIN"/>
    <property type="match status" value="1"/>
</dbReference>
<dbReference type="KEGG" id="pdu:PDUR_14000"/>
<protein>
    <submittedName>
        <fullName evidence="5">Multidrug ABC transporter ATP-binding protein</fullName>
    </submittedName>
</protein>
<dbReference type="Gene3D" id="3.40.50.300">
    <property type="entry name" value="P-loop containing nucleotide triphosphate hydrolases"/>
    <property type="match status" value="1"/>
</dbReference>